<keyword evidence="2" id="KW-1185">Reference proteome</keyword>
<dbReference type="InterPro" id="IPR011990">
    <property type="entry name" value="TPR-like_helical_dom_sf"/>
</dbReference>
<dbReference type="GO" id="GO:0009451">
    <property type="term" value="P:RNA modification"/>
    <property type="evidence" value="ECO:0007669"/>
    <property type="project" value="InterPro"/>
</dbReference>
<protein>
    <submittedName>
        <fullName evidence="1">Uncharacterized protein</fullName>
    </submittedName>
</protein>
<dbReference type="PANTHER" id="PTHR47926">
    <property type="entry name" value="PENTATRICOPEPTIDE REPEAT-CONTAINING PROTEIN"/>
    <property type="match status" value="1"/>
</dbReference>
<dbReference type="Proteomes" id="UP000734854">
    <property type="component" value="Unassembled WGS sequence"/>
</dbReference>
<reference evidence="1 2" key="1">
    <citation type="submission" date="2020-08" db="EMBL/GenBank/DDBJ databases">
        <title>Plant Genome Project.</title>
        <authorList>
            <person name="Zhang R.-G."/>
        </authorList>
    </citation>
    <scope>NUCLEOTIDE SEQUENCE [LARGE SCALE GENOMIC DNA]</scope>
    <source>
        <tissue evidence="1">Rhizome</tissue>
    </source>
</reference>
<proteinExistence type="predicted"/>
<dbReference type="InterPro" id="IPR046960">
    <property type="entry name" value="PPR_At4g14850-like_plant"/>
</dbReference>
<dbReference type="AlphaFoldDB" id="A0A8J5HMA6"/>
<organism evidence="1 2">
    <name type="scientific">Zingiber officinale</name>
    <name type="common">Ginger</name>
    <name type="synonym">Amomum zingiber</name>
    <dbReference type="NCBI Taxonomy" id="94328"/>
    <lineage>
        <taxon>Eukaryota</taxon>
        <taxon>Viridiplantae</taxon>
        <taxon>Streptophyta</taxon>
        <taxon>Embryophyta</taxon>
        <taxon>Tracheophyta</taxon>
        <taxon>Spermatophyta</taxon>
        <taxon>Magnoliopsida</taxon>
        <taxon>Liliopsida</taxon>
        <taxon>Zingiberales</taxon>
        <taxon>Zingiberaceae</taxon>
        <taxon>Zingiber</taxon>
    </lineage>
</organism>
<dbReference type="EMBL" id="JACMSC010000005">
    <property type="protein sequence ID" value="KAG6522573.1"/>
    <property type="molecule type" value="Genomic_DNA"/>
</dbReference>
<accession>A0A8J5HMA6</accession>
<sequence length="210" mass="23512">MPDHVTFVGVFTACSHAGLIHKGCYIFNALFEVYSCEPQAEHYACMVDLFARWGLLEEAEAVVLVLPTSPNINLWGALLAACKRHKNLVMAKRISEQLYVSEPLILPIMFSSQTYDVFFVDGGGCAMVLPQQAFRQGARLRLAIFRPPPHNPVHPQDLVQQGRTFAPSSLLSITLADPFPYLLILQIDVARWSHPHRSPVFSLKVETLKI</sequence>
<dbReference type="PANTHER" id="PTHR47926:SF428">
    <property type="entry name" value="(WILD MALAYSIAN BANANA) HYPOTHETICAL PROTEIN"/>
    <property type="match status" value="1"/>
</dbReference>
<dbReference type="Gene3D" id="1.25.40.10">
    <property type="entry name" value="Tetratricopeptide repeat domain"/>
    <property type="match status" value="1"/>
</dbReference>
<gene>
    <name evidence="1" type="ORF">ZIOFF_019714</name>
</gene>
<comment type="caution">
    <text evidence="1">The sequence shown here is derived from an EMBL/GenBank/DDBJ whole genome shotgun (WGS) entry which is preliminary data.</text>
</comment>
<dbReference type="GO" id="GO:0003723">
    <property type="term" value="F:RNA binding"/>
    <property type="evidence" value="ECO:0007669"/>
    <property type="project" value="InterPro"/>
</dbReference>
<evidence type="ECO:0000313" key="2">
    <source>
        <dbReference type="Proteomes" id="UP000734854"/>
    </source>
</evidence>
<name>A0A8J5HMA6_ZINOF</name>
<evidence type="ECO:0000313" key="1">
    <source>
        <dbReference type="EMBL" id="KAG6522573.1"/>
    </source>
</evidence>